<evidence type="ECO:0000256" key="1">
    <source>
        <dbReference type="ARBA" id="ARBA00007583"/>
    </source>
</evidence>
<keyword evidence="3" id="KW-0270">Exopolysaccharide synthesis</keyword>
<evidence type="ECO:0000313" key="6">
    <source>
        <dbReference type="EMBL" id="TII00810.1"/>
    </source>
</evidence>
<keyword evidence="2" id="KW-0808">Transferase</keyword>
<evidence type="ECO:0000313" key="7">
    <source>
        <dbReference type="Proteomes" id="UP000305165"/>
    </source>
</evidence>
<dbReference type="PANTHER" id="PTHR24045:SF0">
    <property type="entry name" value="N-ACETYLGLUCOSAMINE-1-PHOSPHOTRANSFERASE SUBUNITS ALPHA_BETA"/>
    <property type="match status" value="1"/>
</dbReference>
<dbReference type="Proteomes" id="UP000305165">
    <property type="component" value="Unassembled WGS sequence"/>
</dbReference>
<reference evidence="6 7" key="1">
    <citation type="submission" date="2019-04" db="EMBL/GenBank/DDBJ databases">
        <title>Genome analysis of Streptococcus suis strain WUSS424.</title>
        <authorList>
            <person name="Chen H."/>
            <person name="Gao X."/>
            <person name="Wu Z."/>
        </authorList>
    </citation>
    <scope>NUCLEOTIDE SEQUENCE [LARGE SCALE GENOMIC DNA]</scope>
    <source>
        <strain evidence="6 7">WUSS424</strain>
    </source>
</reference>
<evidence type="ECO:0000256" key="3">
    <source>
        <dbReference type="ARBA" id="ARBA00023169"/>
    </source>
</evidence>
<evidence type="ECO:0000256" key="2">
    <source>
        <dbReference type="ARBA" id="ARBA00022679"/>
    </source>
</evidence>
<gene>
    <name evidence="6" type="ORF">FAJ39_00280</name>
    <name evidence="5" type="ORF">FAJ39_04310</name>
</gene>
<sequence>MSSSKIDVVVTYVDFNDPIWQKEKSKYDGSFIYGESNTEQRFRAIPFFHHWFRALEENAPWINKVFFITYGHVPEWLNIHHPKLRVVTHKEFIPESYLPTYNSNVIELNLHRIEDLGEQFILFNDDMFFNSPLSPEDFFVESKVKDLAIYAPFVPREEFQHIELNNVIVINKYFEPKKTFKQNFFKFFTPAYGKYNMNNFFALFYKGIFGYKNIHVTLPHLKSTFKEVWEKEEELLDRVCYNRFRSLNDVNHYLMSNWNIESNRFVPQKVKIGKYFSFVEVEEIVQSVTTGQHKIICINDDVNDADFYQISEKILVAFEQRYPSKSSFEV</sequence>
<dbReference type="PANTHER" id="PTHR24045">
    <property type="match status" value="1"/>
</dbReference>
<dbReference type="GO" id="GO:0000271">
    <property type="term" value="P:polysaccharide biosynthetic process"/>
    <property type="evidence" value="ECO:0007669"/>
    <property type="project" value="UniProtKB-KW"/>
</dbReference>
<comment type="caution">
    <text evidence="6">The sequence shown here is derived from an EMBL/GenBank/DDBJ whole genome shotgun (WGS) entry which is preliminary data.</text>
</comment>
<name>A0A4T2GQ34_STRSU</name>
<evidence type="ECO:0000259" key="4">
    <source>
        <dbReference type="Pfam" id="PF11380"/>
    </source>
</evidence>
<proteinExistence type="inferred from homology"/>
<accession>A0A4T2GQ34</accession>
<dbReference type="EMBL" id="SSXO01000001">
    <property type="protein sequence ID" value="TII00810.1"/>
    <property type="molecule type" value="Genomic_DNA"/>
</dbReference>
<dbReference type="InterPro" id="IPR047141">
    <property type="entry name" value="Stealth"/>
</dbReference>
<dbReference type="InterPro" id="IPR021520">
    <property type="entry name" value="Stealth_CR2"/>
</dbReference>
<dbReference type="AlphaFoldDB" id="A0A4T2GQ34"/>
<dbReference type="Pfam" id="PF11380">
    <property type="entry name" value="Stealth_CR2"/>
    <property type="match status" value="1"/>
</dbReference>
<dbReference type="EMBL" id="SSXO01000002">
    <property type="protein sequence ID" value="TII00294.1"/>
    <property type="molecule type" value="Genomic_DNA"/>
</dbReference>
<comment type="similarity">
    <text evidence="1">Belongs to the stealth family.</text>
</comment>
<dbReference type="GO" id="GO:0016772">
    <property type="term" value="F:transferase activity, transferring phosphorus-containing groups"/>
    <property type="evidence" value="ECO:0007669"/>
    <property type="project" value="InterPro"/>
</dbReference>
<evidence type="ECO:0000313" key="5">
    <source>
        <dbReference type="EMBL" id="TII00294.1"/>
    </source>
</evidence>
<feature type="domain" description="Stealth protein CR2 conserved region 2" evidence="4">
    <location>
        <begin position="41"/>
        <end position="144"/>
    </location>
</feature>
<protein>
    <submittedName>
        <fullName evidence="6">Capsular biosynthesis protein</fullName>
    </submittedName>
</protein>
<dbReference type="OrthoDB" id="9776077at2"/>
<organism evidence="6 7">
    <name type="scientific">Streptococcus suis</name>
    <dbReference type="NCBI Taxonomy" id="1307"/>
    <lineage>
        <taxon>Bacteria</taxon>
        <taxon>Bacillati</taxon>
        <taxon>Bacillota</taxon>
        <taxon>Bacilli</taxon>
        <taxon>Lactobacillales</taxon>
        <taxon>Streptococcaceae</taxon>
        <taxon>Streptococcus</taxon>
    </lineage>
</organism>